<dbReference type="AlphaFoldDB" id="A0A975U0P9"/>
<keyword evidence="3" id="KW-1185">Reference proteome</keyword>
<evidence type="ECO:0000256" key="1">
    <source>
        <dbReference type="SAM" id="MobiDB-lite"/>
    </source>
</evidence>
<dbReference type="Pfam" id="PF09670">
    <property type="entry name" value="Cas_Cas02710"/>
    <property type="match status" value="1"/>
</dbReference>
<dbReference type="InterPro" id="IPR014082">
    <property type="entry name" value="CRISPR-assoc_prot_Cas02710"/>
</dbReference>
<dbReference type="Proteomes" id="UP000694001">
    <property type="component" value="Chromosome"/>
</dbReference>
<organism evidence="2 3">
    <name type="scientific">Elioraea tepida</name>
    <dbReference type="NCBI Taxonomy" id="2843330"/>
    <lineage>
        <taxon>Bacteria</taxon>
        <taxon>Pseudomonadati</taxon>
        <taxon>Pseudomonadota</taxon>
        <taxon>Alphaproteobacteria</taxon>
        <taxon>Acetobacterales</taxon>
        <taxon>Elioraeaceae</taxon>
        <taxon>Elioraea</taxon>
    </lineage>
</organism>
<dbReference type="NCBIfam" id="TIGR02710">
    <property type="entry name" value="TIGR02710 family CRISPR-associated CARF protein"/>
    <property type="match status" value="1"/>
</dbReference>
<evidence type="ECO:0000313" key="3">
    <source>
        <dbReference type="Proteomes" id="UP000694001"/>
    </source>
</evidence>
<feature type="compositionally biased region" description="Pro residues" evidence="1">
    <location>
        <begin position="408"/>
        <end position="421"/>
    </location>
</feature>
<name>A0A975U0P9_9PROT</name>
<reference evidence="2" key="1">
    <citation type="submission" date="2021-06" db="EMBL/GenBank/DDBJ databases">
        <title>Elioraea tepida, sp. nov., a moderately thermophilic aerobic anoxygenic phototrophic bacterium isolated from an alkaline siliceous hot spring mat community in Yellowstone National Park, WY, USA.</title>
        <authorList>
            <person name="Saini M.K."/>
            <person name="Yoshida S."/>
            <person name="Sebastian A."/>
            <person name="Hirose S."/>
            <person name="Hara E."/>
            <person name="Tamaki H."/>
            <person name="Soulier N.T."/>
            <person name="Albert I."/>
            <person name="Hanada S."/>
            <person name="Bryant D.A."/>
            <person name="Tank M."/>
        </authorList>
    </citation>
    <scope>NUCLEOTIDE SEQUENCE</scope>
    <source>
        <strain evidence="2">MS-P2</strain>
    </source>
</reference>
<accession>A0A975U0P9</accession>
<dbReference type="KEGG" id="elio:KO353_09375"/>
<dbReference type="RefSeq" id="WP_218284401.1">
    <property type="nucleotide sequence ID" value="NZ_CP076448.1"/>
</dbReference>
<sequence>MTTLLVASVGGSTDPIVSALVASRPDVALFVVTAQKGTQPGSAEKVPGILEKAGLSALRHELLVVPADDPESIFLALRETLRDLRRQHPKARLVLDYTGGTKSMSTAMFQCALATPGVEVQFMAGQRDTLDKVTPGTERPTQIPIDWLLAERTEAQLRAYWRGFAYAACAAGAKGLLENLEHNEKAPEAVRQRLRDLAAAARAFDAWDRFRHDEAAKVLATLLPRHPELEQFQKLAERCRDSEPQRIADLWRNAERCAASERYDDAIARAYRLIEWVGQWQLTSRHGIDVGRIDWSRITESEVQRAGLQDRHASRAKTLSGLVQTLKLAAAKDEEGEIARFLRDDFPGKKGKDGEGRLRDMLDLRNRSILAHGQMPLGKADWDRFLAFMEVFRRQVVTPLLRSAGAEPDPPQLPQRPPDTL</sequence>
<feature type="region of interest" description="Disordered" evidence="1">
    <location>
        <begin position="402"/>
        <end position="421"/>
    </location>
</feature>
<evidence type="ECO:0000313" key="2">
    <source>
        <dbReference type="EMBL" id="QXM23539.1"/>
    </source>
</evidence>
<protein>
    <submittedName>
        <fullName evidence="2">TIGR02710 family CRISPR-associated protein</fullName>
    </submittedName>
</protein>
<gene>
    <name evidence="2" type="ORF">KO353_09375</name>
</gene>
<proteinExistence type="predicted"/>
<dbReference type="EMBL" id="CP076448">
    <property type="protein sequence ID" value="QXM23539.1"/>
    <property type="molecule type" value="Genomic_DNA"/>
</dbReference>